<dbReference type="InterPro" id="IPR018511">
    <property type="entry name" value="Hemolysin-typ_Ca-bd_CS"/>
</dbReference>
<dbReference type="PRINTS" id="PR00313">
    <property type="entry name" value="CABNDNGRPT"/>
</dbReference>
<dbReference type="RefSeq" id="WP_302846634.1">
    <property type="nucleotide sequence ID" value="NZ_FNAY01000068.1"/>
</dbReference>
<dbReference type="PANTHER" id="PTHR38340">
    <property type="entry name" value="S-LAYER PROTEIN"/>
    <property type="match status" value="1"/>
</dbReference>
<evidence type="ECO:0000313" key="3">
    <source>
        <dbReference type="EMBL" id="SDG33242.1"/>
    </source>
</evidence>
<name>A0A1G7TDR8_RHOCA</name>
<dbReference type="PROSITE" id="PS00330">
    <property type="entry name" value="HEMOLYSIN_CALCIUM"/>
    <property type="match status" value="3"/>
</dbReference>
<dbReference type="SUPFAM" id="SSF51120">
    <property type="entry name" value="beta-Roll"/>
    <property type="match status" value="1"/>
</dbReference>
<dbReference type="Gene3D" id="2.150.10.10">
    <property type="entry name" value="Serralysin-like metalloprotease, C-terminal"/>
    <property type="match status" value="2"/>
</dbReference>
<evidence type="ECO:0000256" key="2">
    <source>
        <dbReference type="ARBA" id="ARBA00022525"/>
    </source>
</evidence>
<dbReference type="InterPro" id="IPR001343">
    <property type="entry name" value="Hemolysn_Ca-bd"/>
</dbReference>
<evidence type="ECO:0000256" key="1">
    <source>
        <dbReference type="ARBA" id="ARBA00004613"/>
    </source>
</evidence>
<dbReference type="Proteomes" id="UP000183812">
    <property type="component" value="Unassembled WGS sequence"/>
</dbReference>
<keyword evidence="2" id="KW-0964">Secreted</keyword>
<organism evidence="3 4">
    <name type="scientific">Rhodobacter capsulatus</name>
    <name type="common">Rhodopseudomonas capsulata</name>
    <dbReference type="NCBI Taxonomy" id="1061"/>
    <lineage>
        <taxon>Bacteria</taxon>
        <taxon>Pseudomonadati</taxon>
        <taxon>Pseudomonadota</taxon>
        <taxon>Alphaproteobacteria</taxon>
        <taxon>Rhodobacterales</taxon>
        <taxon>Rhodobacter group</taxon>
        <taxon>Rhodobacter</taxon>
    </lineage>
</organism>
<dbReference type="Pfam" id="PF00353">
    <property type="entry name" value="HemolysinCabind"/>
    <property type="match status" value="1"/>
</dbReference>
<reference evidence="3 4" key="1">
    <citation type="submission" date="2016-10" db="EMBL/GenBank/DDBJ databases">
        <authorList>
            <person name="de Groot N.N."/>
        </authorList>
    </citation>
    <scope>NUCLEOTIDE SEQUENCE [LARGE SCALE GENOMIC DNA]</scope>
    <source>
        <strain evidence="4">DSM 938 / 37b4</strain>
    </source>
</reference>
<dbReference type="PANTHER" id="PTHR38340:SF1">
    <property type="entry name" value="S-LAYER PROTEIN"/>
    <property type="match status" value="1"/>
</dbReference>
<evidence type="ECO:0000313" key="4">
    <source>
        <dbReference type="Proteomes" id="UP000183812"/>
    </source>
</evidence>
<comment type="subcellular location">
    <subcellularLocation>
        <location evidence="1">Secreted</location>
    </subcellularLocation>
</comment>
<dbReference type="GO" id="GO:0005509">
    <property type="term" value="F:calcium ion binding"/>
    <property type="evidence" value="ECO:0007669"/>
    <property type="project" value="InterPro"/>
</dbReference>
<sequence length="181" mass="18374">LRGDAQNNTLWGWDGNDTLNGRDGNDTLAGGNGNDSLIGGNGADSLLGEAGNDTLSGGAGSDRLTGGGGKDILFGGAADGVQDVFVFSAITDSVIGTNRDVVYDFVSGIDDFDFRAIDANTSVSGDQAFVFSGTTARANAIWVADVGADLLVRGDNNGDAIADFEIMVASINTVVAGDFLL</sequence>
<feature type="non-terminal residue" evidence="3">
    <location>
        <position position="1"/>
    </location>
</feature>
<dbReference type="InterPro" id="IPR050557">
    <property type="entry name" value="RTX_toxin/Mannuronan_C5-epim"/>
</dbReference>
<accession>A0A1G7TDR8</accession>
<dbReference type="AlphaFoldDB" id="A0A1G7TDR8"/>
<dbReference type="GO" id="GO:0005615">
    <property type="term" value="C:extracellular space"/>
    <property type="evidence" value="ECO:0007669"/>
    <property type="project" value="InterPro"/>
</dbReference>
<gene>
    <name evidence="3" type="ORF">SAMN04244550_03778</name>
</gene>
<dbReference type="InterPro" id="IPR011049">
    <property type="entry name" value="Serralysin-like_metalloprot_C"/>
</dbReference>
<dbReference type="EMBL" id="FNAY01000068">
    <property type="protein sequence ID" value="SDG33242.1"/>
    <property type="molecule type" value="Genomic_DNA"/>
</dbReference>
<protein>
    <submittedName>
        <fullName evidence="3">Hemolysin-type calcium-binding repeat-containing protein</fullName>
    </submittedName>
</protein>
<proteinExistence type="predicted"/>